<dbReference type="SUPFAM" id="SSF47986">
    <property type="entry name" value="DEATH domain"/>
    <property type="match status" value="1"/>
</dbReference>
<dbReference type="Gene3D" id="1.10.533.10">
    <property type="entry name" value="Death Domain, Fas"/>
    <property type="match status" value="1"/>
</dbReference>
<dbReference type="InterPro" id="IPR011029">
    <property type="entry name" value="DEATH-like_dom_sf"/>
</dbReference>
<feature type="domain" description="Death" evidence="1">
    <location>
        <begin position="67"/>
        <end position="131"/>
    </location>
</feature>
<accession>A0A8D8WHZ3</accession>
<dbReference type="EMBL" id="HBUF01371343">
    <property type="protein sequence ID" value="CAG6726287.1"/>
    <property type="molecule type" value="Transcribed_RNA"/>
</dbReference>
<dbReference type="GO" id="GO:0007165">
    <property type="term" value="P:signal transduction"/>
    <property type="evidence" value="ECO:0007669"/>
    <property type="project" value="InterPro"/>
</dbReference>
<name>A0A8D8WHZ3_9HEMI</name>
<dbReference type="InterPro" id="IPR000488">
    <property type="entry name" value="Death_dom"/>
</dbReference>
<evidence type="ECO:0000313" key="2">
    <source>
        <dbReference type="EMBL" id="CAG6660898.1"/>
    </source>
</evidence>
<evidence type="ECO:0000259" key="1">
    <source>
        <dbReference type="PROSITE" id="PS50017"/>
    </source>
</evidence>
<sequence length="431" mass="49417">MNQEVAELLKNVPHITNEVNEFQAAQVIDKMKNMHATLLFEPEGWQSLKDICLGISGIPVNSLTKGWRDFAAELDLNFYEIGCIANYNHEDYSELAIKTFSQDKNATIDKILQAIVNIERWDVIRQSSKSLHHLYETVLSKEYESINKVKLTDQCETYLEFQNAQKEIHKQLSQGSVIKAKKLPILFATLPITLKNVKKQRDLYSVPYSEENNLKPEGEIVLVPPLKRPIEAFTALLDKARDNTDNIIFTEVYQKAVAIEEEESFKKKNRKYEKIVMLTYASDGVEFVKDISAKFRTPREGKLPIGVLTLGEQKNIAVNNPEKFVLDMFPQVDYIVPILTPGYFKSLSQHNIHQSTFTNSNLDEAFTSLVHDLMCKHYVQNNCLNDKFRCLIPDLYTMSITNDDNFLSDPTLNVWLPLSDLDTLVSVMLKN</sequence>
<proteinExistence type="predicted"/>
<protein>
    <recommendedName>
        <fullName evidence="1">Death domain-containing protein</fullName>
    </recommendedName>
</protein>
<dbReference type="EMBL" id="HBUF01198130">
    <property type="protein sequence ID" value="CAG6660898.1"/>
    <property type="molecule type" value="Transcribed_RNA"/>
</dbReference>
<dbReference type="PROSITE" id="PS50017">
    <property type="entry name" value="DEATH_DOMAIN"/>
    <property type="match status" value="1"/>
</dbReference>
<dbReference type="AlphaFoldDB" id="A0A8D8WHZ3"/>
<organism evidence="2">
    <name type="scientific">Cacopsylla melanoneura</name>
    <dbReference type="NCBI Taxonomy" id="428564"/>
    <lineage>
        <taxon>Eukaryota</taxon>
        <taxon>Metazoa</taxon>
        <taxon>Ecdysozoa</taxon>
        <taxon>Arthropoda</taxon>
        <taxon>Hexapoda</taxon>
        <taxon>Insecta</taxon>
        <taxon>Pterygota</taxon>
        <taxon>Neoptera</taxon>
        <taxon>Paraneoptera</taxon>
        <taxon>Hemiptera</taxon>
        <taxon>Sternorrhyncha</taxon>
        <taxon>Psylloidea</taxon>
        <taxon>Psyllidae</taxon>
        <taxon>Psyllinae</taxon>
        <taxon>Cacopsylla</taxon>
    </lineage>
</organism>
<reference evidence="2" key="1">
    <citation type="submission" date="2021-05" db="EMBL/GenBank/DDBJ databases">
        <authorList>
            <person name="Alioto T."/>
            <person name="Alioto T."/>
            <person name="Gomez Garrido J."/>
        </authorList>
    </citation>
    <scope>NUCLEOTIDE SEQUENCE</scope>
</reference>
<dbReference type="EMBL" id="HBUF01198128">
    <property type="protein sequence ID" value="CAG6660896.1"/>
    <property type="molecule type" value="Transcribed_RNA"/>
</dbReference>